<dbReference type="EMBL" id="CP092865">
    <property type="protein sequence ID" value="UYV65552.1"/>
    <property type="molecule type" value="Genomic_DNA"/>
</dbReference>
<keyword evidence="2" id="KW-1185">Reference proteome</keyword>
<evidence type="ECO:0000313" key="1">
    <source>
        <dbReference type="EMBL" id="UYV65552.1"/>
    </source>
</evidence>
<accession>A0ABY6KCS5</accession>
<dbReference type="Proteomes" id="UP001235939">
    <property type="component" value="Chromosome 03"/>
</dbReference>
<organism evidence="1 2">
    <name type="scientific">Cordylochernes scorpioides</name>
    <dbReference type="NCBI Taxonomy" id="51811"/>
    <lineage>
        <taxon>Eukaryota</taxon>
        <taxon>Metazoa</taxon>
        <taxon>Ecdysozoa</taxon>
        <taxon>Arthropoda</taxon>
        <taxon>Chelicerata</taxon>
        <taxon>Arachnida</taxon>
        <taxon>Pseudoscorpiones</taxon>
        <taxon>Cheliferoidea</taxon>
        <taxon>Chernetidae</taxon>
        <taxon>Cordylochernes</taxon>
    </lineage>
</organism>
<protein>
    <submittedName>
        <fullName evidence="1">Transposition</fullName>
    </submittedName>
</protein>
<evidence type="ECO:0000313" key="2">
    <source>
        <dbReference type="Proteomes" id="UP001235939"/>
    </source>
</evidence>
<sequence length="115" mass="13277">MNKDIRKWAQACVNCQKCKVSIHTKSEIGKYQEVDERFSGVLWGLKDFILAYRDAAPHQNATASQAQLPSMLYNVEKFEGKGVVPFTKFIKDFELVYDLRALDDARKRILLDNHL</sequence>
<reference evidence="1 2" key="1">
    <citation type="submission" date="2022-01" db="EMBL/GenBank/DDBJ databases">
        <title>A chromosomal length assembly of Cordylochernes scorpioides.</title>
        <authorList>
            <person name="Zeh D."/>
            <person name="Zeh J."/>
        </authorList>
    </citation>
    <scope>NUCLEOTIDE SEQUENCE [LARGE SCALE GENOMIC DNA]</scope>
    <source>
        <strain evidence="1">IN4F17</strain>
        <tissue evidence="1">Whole Body</tissue>
    </source>
</reference>
<gene>
    <name evidence="1" type="ORF">LAZ67_3004672</name>
</gene>
<name>A0ABY6KCS5_9ARAC</name>
<proteinExistence type="predicted"/>